<name>A0A328TTE3_9BACL</name>
<feature type="transmembrane region" description="Helical" evidence="2">
    <location>
        <begin position="164"/>
        <end position="182"/>
    </location>
</feature>
<feature type="transmembrane region" description="Helical" evidence="2">
    <location>
        <begin position="101"/>
        <end position="122"/>
    </location>
</feature>
<reference evidence="4 5" key="1">
    <citation type="submission" date="2018-06" db="EMBL/GenBank/DDBJ databases">
        <title>Paenibacillus montanisoli sp. nov., isolated from mountain area soil.</title>
        <authorList>
            <person name="Wu M."/>
        </authorList>
    </citation>
    <scope>NUCLEOTIDE SEQUENCE [LARGE SCALE GENOMIC DNA]</scope>
    <source>
        <strain evidence="4 5">RA17</strain>
    </source>
</reference>
<proteinExistence type="predicted"/>
<feature type="transmembrane region" description="Helical" evidence="2">
    <location>
        <begin position="225"/>
        <end position="244"/>
    </location>
</feature>
<feature type="transmembrane region" description="Helical" evidence="2">
    <location>
        <begin position="128"/>
        <end position="152"/>
    </location>
</feature>
<evidence type="ECO:0000313" key="5">
    <source>
        <dbReference type="Proteomes" id="UP000249260"/>
    </source>
</evidence>
<feature type="region of interest" description="Disordered" evidence="1">
    <location>
        <begin position="372"/>
        <end position="409"/>
    </location>
</feature>
<accession>A0A328TTE3</accession>
<keyword evidence="5" id="KW-1185">Reference proteome</keyword>
<gene>
    <name evidence="4" type="ORF">DL346_26820</name>
</gene>
<feature type="transmembrane region" description="Helical" evidence="2">
    <location>
        <begin position="6"/>
        <end position="26"/>
    </location>
</feature>
<dbReference type="Pfam" id="PF13349">
    <property type="entry name" value="DUF4097"/>
    <property type="match status" value="1"/>
</dbReference>
<feature type="transmembrane region" description="Helical" evidence="2">
    <location>
        <begin position="57"/>
        <end position="80"/>
    </location>
</feature>
<dbReference type="OrthoDB" id="2640165at2"/>
<evidence type="ECO:0000313" key="4">
    <source>
        <dbReference type="EMBL" id="RAP73859.1"/>
    </source>
</evidence>
<dbReference type="RefSeq" id="WP_112885442.1">
    <property type="nucleotide sequence ID" value="NZ_QLUW01000006.1"/>
</dbReference>
<protein>
    <recommendedName>
        <fullName evidence="3">DUF4097 domain-containing protein</fullName>
    </recommendedName>
</protein>
<dbReference type="EMBL" id="QLUW01000006">
    <property type="protein sequence ID" value="RAP73859.1"/>
    <property type="molecule type" value="Genomic_DNA"/>
</dbReference>
<dbReference type="PANTHER" id="PTHR34094:SF1">
    <property type="entry name" value="PROTEIN FAM185A"/>
    <property type="match status" value="1"/>
</dbReference>
<keyword evidence="2" id="KW-0812">Transmembrane</keyword>
<comment type="caution">
    <text evidence="4">The sequence shown here is derived from an EMBL/GenBank/DDBJ whole genome shotgun (WGS) entry which is preliminary data.</text>
</comment>
<keyword evidence="2" id="KW-0472">Membrane</keyword>
<dbReference type="AlphaFoldDB" id="A0A328TTE3"/>
<dbReference type="Proteomes" id="UP000249260">
    <property type="component" value="Unassembled WGS sequence"/>
</dbReference>
<dbReference type="InterPro" id="IPR025164">
    <property type="entry name" value="Toastrack_DUF4097"/>
</dbReference>
<evidence type="ECO:0000256" key="1">
    <source>
        <dbReference type="SAM" id="MobiDB-lite"/>
    </source>
</evidence>
<organism evidence="4 5">
    <name type="scientific">Paenibacillus montanisoli</name>
    <dbReference type="NCBI Taxonomy" id="2081970"/>
    <lineage>
        <taxon>Bacteria</taxon>
        <taxon>Bacillati</taxon>
        <taxon>Bacillota</taxon>
        <taxon>Bacilli</taxon>
        <taxon>Bacillales</taxon>
        <taxon>Paenibacillaceae</taxon>
        <taxon>Paenibacillus</taxon>
    </lineage>
</organism>
<dbReference type="PANTHER" id="PTHR34094">
    <property type="match status" value="1"/>
</dbReference>
<evidence type="ECO:0000259" key="3">
    <source>
        <dbReference type="Pfam" id="PF13349"/>
    </source>
</evidence>
<sequence length="613" mass="65181">MREQSRSIWLASIIAFLIPGGGHLALGRHLTGMLLLIGTLTDIAAMIRFADESGGKYALLIIFLGLALPVFWFYSVFDTLQQAAKLRATAAEPASEDPTRLGIGTVLQGAAVIVLAFLLLIFVQAPVVFQSIVDTIGTYGPGIGFIALGLAIALRRMRLKPGRFTAAAVIAAVGAMLFWDQIQGRNDIGLLSRWWPAAFVLLGVEVVVLNLVYRTSPKRRSFDIGGTFLAAIIAVTAFAVTQYASMPFRWLDEFKVNLTGTSAYGEEKGFRYEKEAIHSPLTPETAKIDIVNPNGKITVKKGNVGELTIESVMWVDSDEQAEADETAAKSEIAVSGKDELKIEVKGHPYGANGDRVPRMNIVVTLPEASAFGQNLPSSDPSVDIPDTSVPSNEAGVQEAPGNSNQNAAPPVQPEIHVQIVNGTVDVAGLYLPGGLSVKATTGPITLRELAGPVKAETKNGNIEVTKLNGDAQFKTYNGDIKAGYVSGAIQASTLSGTIDLQQIRGDIETDTKNGEIVLKEATGTIKADTLNGDIRIASSQVGGDWDIDSSIGEIMLSVPLYGNYSVNGSVTFGQVSTDLPLTISDKTIRGSIGSGSYRINIDANSSIEVNGYK</sequence>
<feature type="domain" description="DUF4097" evidence="3">
    <location>
        <begin position="452"/>
        <end position="605"/>
    </location>
</feature>
<feature type="transmembrane region" description="Helical" evidence="2">
    <location>
        <begin position="194"/>
        <end position="213"/>
    </location>
</feature>
<evidence type="ECO:0000256" key="2">
    <source>
        <dbReference type="SAM" id="Phobius"/>
    </source>
</evidence>
<keyword evidence="2" id="KW-1133">Transmembrane helix</keyword>